<dbReference type="Gene3D" id="3.40.50.1100">
    <property type="match status" value="2"/>
</dbReference>
<dbReference type="SUPFAM" id="SSF53686">
    <property type="entry name" value="Tryptophan synthase beta subunit-like PLP-dependent enzymes"/>
    <property type="match status" value="1"/>
</dbReference>
<protein>
    <recommendedName>
        <fullName evidence="1">Tryptophan synthase beta chain-like PALP domain-containing protein</fullName>
    </recommendedName>
</protein>
<dbReference type="Proteomes" id="UP000070400">
    <property type="component" value="Unassembled WGS sequence"/>
</dbReference>
<dbReference type="InterPro" id="IPR036052">
    <property type="entry name" value="TrpB-like_PALP_sf"/>
</dbReference>
<dbReference type="PANTHER" id="PTHR10314">
    <property type="entry name" value="CYSTATHIONINE BETA-SYNTHASE"/>
    <property type="match status" value="1"/>
</dbReference>
<dbReference type="EMBL" id="LHXX01000008">
    <property type="protein sequence ID" value="KXB02671.1"/>
    <property type="molecule type" value="Genomic_DNA"/>
</dbReference>
<name>A0A133V895_9EURY</name>
<dbReference type="Pfam" id="PF00291">
    <property type="entry name" value="PALP"/>
    <property type="match status" value="1"/>
</dbReference>
<organism evidence="2 3">
    <name type="scientific">candidate division MSBL1 archaeon SCGC-AAA261D19</name>
    <dbReference type="NCBI Taxonomy" id="1698273"/>
    <lineage>
        <taxon>Archaea</taxon>
        <taxon>Methanobacteriati</taxon>
        <taxon>Methanobacteriota</taxon>
        <taxon>candidate division MSBL1</taxon>
    </lineage>
</organism>
<dbReference type="AlphaFoldDB" id="A0A133V895"/>
<reference evidence="2 3" key="1">
    <citation type="journal article" date="2016" name="Sci. Rep.">
        <title>Metabolic traits of an uncultured archaeal lineage -MSBL1- from brine pools of the Red Sea.</title>
        <authorList>
            <person name="Mwirichia R."/>
            <person name="Alam I."/>
            <person name="Rashid M."/>
            <person name="Vinu M."/>
            <person name="Ba-Alawi W."/>
            <person name="Anthony Kamau A."/>
            <person name="Kamanda Ngugi D."/>
            <person name="Goker M."/>
            <person name="Klenk H.P."/>
            <person name="Bajic V."/>
            <person name="Stingl U."/>
        </authorList>
    </citation>
    <scope>NUCLEOTIDE SEQUENCE [LARGE SCALE GENOMIC DNA]</scope>
    <source>
        <strain evidence="2">SCGC-AAA261D19</strain>
    </source>
</reference>
<evidence type="ECO:0000313" key="3">
    <source>
        <dbReference type="Proteomes" id="UP000070400"/>
    </source>
</evidence>
<proteinExistence type="predicted"/>
<accession>A0A133V895</accession>
<evidence type="ECO:0000259" key="1">
    <source>
        <dbReference type="Pfam" id="PF00291"/>
    </source>
</evidence>
<dbReference type="InterPro" id="IPR050214">
    <property type="entry name" value="Cys_Synth/Cystath_Beta-Synth"/>
</dbReference>
<evidence type="ECO:0000313" key="2">
    <source>
        <dbReference type="EMBL" id="KXB02671.1"/>
    </source>
</evidence>
<keyword evidence="3" id="KW-1185">Reference proteome</keyword>
<feature type="domain" description="Tryptophan synthase beta chain-like PALP" evidence="1">
    <location>
        <begin position="6"/>
        <end position="218"/>
    </location>
</feature>
<gene>
    <name evidence="2" type="ORF">AKJ43_01085</name>
</gene>
<sequence length="228" mass="25626">MKGYGIGSTNLLTLKDGVFGKAEYRNAGESIKARTWAAIEYLKRKELEDKEEILAATSSNFGKAGAYLGRGTPENKVYRFFKSEKADEELSDQVRKIRDYGDQVKFEKFPGSICPAAAEDEEFKEEYGGVSRQKPIAVARTWEGTDDKAVNFDQYRHIGNPLANYLTTGEEIIQQIQDTGEDLNCFVCSLGTSGSFLGTALRLRRFNEEIKLVAAIPKNDQHEEDNHY</sequence>
<dbReference type="InterPro" id="IPR001926">
    <property type="entry name" value="TrpB-like_PALP"/>
</dbReference>
<comment type="caution">
    <text evidence="2">The sequence shown here is derived from an EMBL/GenBank/DDBJ whole genome shotgun (WGS) entry which is preliminary data.</text>
</comment>